<reference evidence="3 4" key="1">
    <citation type="submission" date="2019-07" db="EMBL/GenBank/DDBJ databases">
        <title>Genome sequencing of lignin-degrading bacterial isolates.</title>
        <authorList>
            <person name="Gladden J."/>
        </authorList>
    </citation>
    <scope>NUCLEOTIDE SEQUENCE [LARGE SCALE GENOMIC DNA]</scope>
    <source>
        <strain evidence="3 4">J19</strain>
    </source>
</reference>
<keyword evidence="4" id="KW-1185">Reference proteome</keyword>
<feature type="compositionally biased region" description="Low complexity" evidence="2">
    <location>
        <begin position="599"/>
        <end position="611"/>
    </location>
</feature>
<dbReference type="OrthoDB" id="5988698at2"/>
<keyword evidence="1" id="KW-0175">Coiled coil</keyword>
<evidence type="ECO:0000256" key="1">
    <source>
        <dbReference type="SAM" id="Coils"/>
    </source>
</evidence>
<sequence>MQLTGWKRILGVALLYLGGYAAVEAAEVDPVWGQYASLPGRTAAAGPEGYRLRWYWAREGEELVQEYVNPGDGRVVHSDHIRPDTAPGTLLLTGSYMGGKQWRGTVQEDGQVLFVGVGLLKLVYLAGFNDAGQWELRRAKAKDGRPVSVEPPTRYNRFFFEADGGTGQDAAAVAEAGTAGNEDSATQPRLPAEGLAAALPDEAADEVADSSGVAAAAPGPGPAMRGLERFIGNRLLAADGKGAVQLRREGGHLVIELWDQDGQSLGRYVLAAAGRKGDKLQMLESAFGYKRLLNAHWFGNDQLRLSSYSGAFSGYGVRLRLVARADGLLVIRENLDVGLWGDEPLSVSRTVHYDLPPMPVLEGEALAAQNALNRGYWQALVNSERNAVEPGQWLLPNGEAAIQVSETTGGFRSRYASLGYGSAFTEQLTTVVFDDATGTWTVKGPGQPDIREYVEAFDGQTWNVRTLPGQGVTPAQAIAHSRRVVVTAHTLVLTTDTRRQFQWMPNGEVSVAMTNAIRRKQARDQQWMAELRQAQAEAAAREARWAAEAAEAEWNQPAQPSAAWLALERAVDGAKAREAQSRADLHATYADVNRRAAEQRAQQAAAEANARAARDAAHAREVMRQEELARQARERERQALQARQAASQAQAYAANAAGTPGAAAPASAQASTRERADACVGQPVTSPHQCGSTSGLKGIVSNECGAPVDVRMCFMTAGGWDCQVRYGLAPHATWEPGLCSANGGGVFRSVRYSDSKEPLATP</sequence>
<evidence type="ECO:0000313" key="3">
    <source>
        <dbReference type="EMBL" id="TWH15393.1"/>
    </source>
</evidence>
<feature type="compositionally biased region" description="Polar residues" evidence="2">
    <location>
        <begin position="683"/>
        <end position="693"/>
    </location>
</feature>
<gene>
    <name evidence="3" type="ORF">L613_001600000110</name>
</gene>
<proteinExistence type="predicted"/>
<comment type="caution">
    <text evidence="3">The sequence shown here is derived from an EMBL/GenBank/DDBJ whole genome shotgun (WGS) entry which is preliminary data.</text>
</comment>
<dbReference type="RefSeq" id="WP_019397082.1">
    <property type="nucleotide sequence ID" value="NZ_VLJS01000043.1"/>
</dbReference>
<feature type="coiled-coil region" evidence="1">
    <location>
        <begin position="517"/>
        <end position="553"/>
    </location>
</feature>
<dbReference type="AlphaFoldDB" id="A0A562E0R9"/>
<dbReference type="EMBL" id="VLJS01000043">
    <property type="protein sequence ID" value="TWH15393.1"/>
    <property type="molecule type" value="Genomic_DNA"/>
</dbReference>
<evidence type="ECO:0000256" key="2">
    <source>
        <dbReference type="SAM" id="MobiDB-lite"/>
    </source>
</evidence>
<name>A0A562E0R9_9GAMM</name>
<evidence type="ECO:0000313" key="4">
    <source>
        <dbReference type="Proteomes" id="UP000321583"/>
    </source>
</evidence>
<dbReference type="Proteomes" id="UP000321583">
    <property type="component" value="Unassembled WGS sequence"/>
</dbReference>
<feature type="compositionally biased region" description="Basic and acidic residues" evidence="2">
    <location>
        <begin position="612"/>
        <end position="638"/>
    </location>
</feature>
<organism evidence="3 4">
    <name type="scientific">Pseudoxanthomonas taiwanensis J19</name>
    <dbReference type="NCBI Taxonomy" id="935569"/>
    <lineage>
        <taxon>Bacteria</taxon>
        <taxon>Pseudomonadati</taxon>
        <taxon>Pseudomonadota</taxon>
        <taxon>Gammaproteobacteria</taxon>
        <taxon>Lysobacterales</taxon>
        <taxon>Lysobacteraceae</taxon>
        <taxon>Pseudoxanthomonas</taxon>
    </lineage>
</organism>
<accession>A0A562E0R9</accession>
<protein>
    <submittedName>
        <fullName evidence="3">Uncharacterized protein</fullName>
    </submittedName>
</protein>
<feature type="region of interest" description="Disordered" evidence="2">
    <location>
        <begin position="659"/>
        <end position="693"/>
    </location>
</feature>
<feature type="compositionally biased region" description="Low complexity" evidence="2">
    <location>
        <begin position="659"/>
        <end position="671"/>
    </location>
</feature>
<feature type="region of interest" description="Disordered" evidence="2">
    <location>
        <begin position="594"/>
        <end position="644"/>
    </location>
</feature>